<keyword evidence="1" id="KW-0862">Zinc</keyword>
<dbReference type="Proteomes" id="UP001278500">
    <property type="component" value="Unassembled WGS sequence"/>
</dbReference>
<feature type="compositionally biased region" description="Polar residues" evidence="3">
    <location>
        <begin position="438"/>
        <end position="462"/>
    </location>
</feature>
<feature type="compositionally biased region" description="Polar residues" evidence="3">
    <location>
        <begin position="358"/>
        <end position="374"/>
    </location>
</feature>
<feature type="region of interest" description="Disordered" evidence="3">
    <location>
        <begin position="325"/>
        <end position="462"/>
    </location>
</feature>
<dbReference type="GeneID" id="87862360"/>
<feature type="region of interest" description="Disordered" evidence="3">
    <location>
        <begin position="517"/>
        <end position="587"/>
    </location>
</feature>
<comment type="caution">
    <text evidence="5">The sequence shown here is derived from an EMBL/GenBank/DDBJ whole genome shotgun (WGS) entry which is preliminary data.</text>
</comment>
<feature type="compositionally biased region" description="Basic and acidic residues" evidence="3">
    <location>
        <begin position="346"/>
        <end position="357"/>
    </location>
</feature>
<dbReference type="InterPro" id="IPR003034">
    <property type="entry name" value="SAP_dom"/>
</dbReference>
<evidence type="ECO:0000256" key="2">
    <source>
        <dbReference type="SAM" id="Coils"/>
    </source>
</evidence>
<feature type="compositionally biased region" description="Low complexity" evidence="3">
    <location>
        <begin position="527"/>
        <end position="579"/>
    </location>
</feature>
<dbReference type="PROSITE" id="PS50966">
    <property type="entry name" value="ZF_SWIM"/>
    <property type="match status" value="1"/>
</dbReference>
<protein>
    <recommendedName>
        <fullName evidence="4">SWIM-type domain-containing protein</fullName>
    </recommendedName>
</protein>
<dbReference type="InterPro" id="IPR007527">
    <property type="entry name" value="Znf_SWIM"/>
</dbReference>
<dbReference type="GO" id="GO:0008270">
    <property type="term" value="F:zinc ion binding"/>
    <property type="evidence" value="ECO:0007669"/>
    <property type="project" value="UniProtKB-KW"/>
</dbReference>
<evidence type="ECO:0000313" key="5">
    <source>
        <dbReference type="EMBL" id="KAK3338478.1"/>
    </source>
</evidence>
<dbReference type="PANTHER" id="PTHR21540">
    <property type="entry name" value="RING FINGER AND SWIM DOMAIN-CONTAINING PROTEIN 2"/>
    <property type="match status" value="1"/>
</dbReference>
<feature type="compositionally biased region" description="Acidic residues" evidence="3">
    <location>
        <begin position="332"/>
        <end position="345"/>
    </location>
</feature>
<evidence type="ECO:0000259" key="4">
    <source>
        <dbReference type="PROSITE" id="PS50966"/>
    </source>
</evidence>
<organism evidence="5 6">
    <name type="scientific">Neurospora tetraspora</name>
    <dbReference type="NCBI Taxonomy" id="94610"/>
    <lineage>
        <taxon>Eukaryota</taxon>
        <taxon>Fungi</taxon>
        <taxon>Dikarya</taxon>
        <taxon>Ascomycota</taxon>
        <taxon>Pezizomycotina</taxon>
        <taxon>Sordariomycetes</taxon>
        <taxon>Sordariomycetidae</taxon>
        <taxon>Sordariales</taxon>
        <taxon>Sordariaceae</taxon>
        <taxon>Neurospora</taxon>
    </lineage>
</organism>
<keyword evidence="1" id="KW-0479">Metal-binding</keyword>
<dbReference type="InterPro" id="IPR036361">
    <property type="entry name" value="SAP_dom_sf"/>
</dbReference>
<reference evidence="5" key="2">
    <citation type="submission" date="2023-06" db="EMBL/GenBank/DDBJ databases">
        <authorList>
            <consortium name="Lawrence Berkeley National Laboratory"/>
            <person name="Haridas S."/>
            <person name="Hensen N."/>
            <person name="Bonometti L."/>
            <person name="Westerberg I."/>
            <person name="Brannstrom I.O."/>
            <person name="Guillou S."/>
            <person name="Cros-Aarteil S."/>
            <person name="Calhoun S."/>
            <person name="Kuo A."/>
            <person name="Mondo S."/>
            <person name="Pangilinan J."/>
            <person name="Riley R."/>
            <person name="Labutti K."/>
            <person name="Andreopoulos B."/>
            <person name="Lipzen A."/>
            <person name="Chen C."/>
            <person name="Yanf M."/>
            <person name="Daum C."/>
            <person name="Ng V."/>
            <person name="Clum A."/>
            <person name="Steindorff A."/>
            <person name="Ohm R."/>
            <person name="Martin F."/>
            <person name="Silar P."/>
            <person name="Natvig D."/>
            <person name="Lalanne C."/>
            <person name="Gautier V."/>
            <person name="Ament-Velasquez S.L."/>
            <person name="Kruys A."/>
            <person name="Hutchinson M.I."/>
            <person name="Powell A.J."/>
            <person name="Barry K."/>
            <person name="Miller A.N."/>
            <person name="Grigoriev I.V."/>
            <person name="Debuchy R."/>
            <person name="Gladieux P."/>
            <person name="Thoren M.H."/>
            <person name="Johannesson H."/>
        </authorList>
    </citation>
    <scope>NUCLEOTIDE SEQUENCE</scope>
    <source>
        <strain evidence="5">CBS 560.94</strain>
    </source>
</reference>
<dbReference type="SMART" id="SM00513">
    <property type="entry name" value="SAP"/>
    <property type="match status" value="1"/>
</dbReference>
<keyword evidence="6" id="KW-1185">Reference proteome</keyword>
<sequence length="641" mass="70171">MSWAVGMKGWASPFIDGPRVTGALPGHTPSPVVWGNGRAGSRDSWQPGSRLDAWCFDGFAPPRTKSAVETLRFHEAAMPLASLKGYLPDDAPWRKYNVEVLKRQCEKRKLSREGTKKELVQRLGHYRETHPGEQRRDPWASKPPPNYAGLLSQAEAATFRVARVKNFTENVSEKRVGFFLTKDGGPDDISVVFKARPACTCEFYLASRTACVHIIYMLRYILNVPEPLRWQRAFLPSEFDDIYKRSHPVKSVAWPEQYSRSPGLCLICFRGRADDIRCRTCPAPMHIQCLDSRVCTMCLDKRQLGILDLRGLNEQERAERAAIEAGRAVAGEEADPEEESEDSLDENPRKEASRGDEQSNNAPGQAMNQHSRSSPVFIKQERSSPLPGQQLPFSPPRPRQQQPASSPLRRRQPSRAAKDIGLVQQSLAAAAEAPARTPRSQGRTKARTPASSQPVNAPAQSITPIPVPVIPAQALLQIQQLQQQQIRQAVHNFEAGRPQPGAISALRAPPFSAPRPLPFAVIPPQEPATRASATPPVAPAASAAPQGVEAAAAPASVPEPGSAVHAGSPARTPATASASVNGNMEKRKATKLARKLKSLARESAYVREHAGRELKRLAKESKRLEKKVKALAKRDEAGGDA</sequence>
<dbReference type="Pfam" id="PF02037">
    <property type="entry name" value="SAP"/>
    <property type="match status" value="1"/>
</dbReference>
<dbReference type="EMBL" id="JAUEPP010000008">
    <property type="protein sequence ID" value="KAK3338478.1"/>
    <property type="molecule type" value="Genomic_DNA"/>
</dbReference>
<reference evidence="5" key="1">
    <citation type="journal article" date="2023" name="Mol. Phylogenet. Evol.">
        <title>Genome-scale phylogeny and comparative genomics of the fungal order Sordariales.</title>
        <authorList>
            <person name="Hensen N."/>
            <person name="Bonometti L."/>
            <person name="Westerberg I."/>
            <person name="Brannstrom I.O."/>
            <person name="Guillou S."/>
            <person name="Cros-Aarteil S."/>
            <person name="Calhoun S."/>
            <person name="Haridas S."/>
            <person name="Kuo A."/>
            <person name="Mondo S."/>
            <person name="Pangilinan J."/>
            <person name="Riley R."/>
            <person name="LaButti K."/>
            <person name="Andreopoulos B."/>
            <person name="Lipzen A."/>
            <person name="Chen C."/>
            <person name="Yan M."/>
            <person name="Daum C."/>
            <person name="Ng V."/>
            <person name="Clum A."/>
            <person name="Steindorff A."/>
            <person name="Ohm R.A."/>
            <person name="Martin F."/>
            <person name="Silar P."/>
            <person name="Natvig D.O."/>
            <person name="Lalanne C."/>
            <person name="Gautier V."/>
            <person name="Ament-Velasquez S.L."/>
            <person name="Kruys A."/>
            <person name="Hutchinson M.I."/>
            <person name="Powell A.J."/>
            <person name="Barry K."/>
            <person name="Miller A.N."/>
            <person name="Grigoriev I.V."/>
            <person name="Debuchy R."/>
            <person name="Gladieux P."/>
            <person name="Hiltunen Thoren M."/>
            <person name="Johannesson H."/>
        </authorList>
    </citation>
    <scope>NUCLEOTIDE SEQUENCE</scope>
    <source>
        <strain evidence="5">CBS 560.94</strain>
    </source>
</reference>
<dbReference type="AlphaFoldDB" id="A0AAE0MNS7"/>
<proteinExistence type="predicted"/>
<evidence type="ECO:0000256" key="1">
    <source>
        <dbReference type="PROSITE-ProRule" id="PRU00325"/>
    </source>
</evidence>
<dbReference type="InterPro" id="IPR039903">
    <property type="entry name" value="Zswim2"/>
</dbReference>
<feature type="domain" description="SWIM-type" evidence="4">
    <location>
        <begin position="189"/>
        <end position="222"/>
    </location>
</feature>
<dbReference type="Gene3D" id="1.10.720.30">
    <property type="entry name" value="SAP domain"/>
    <property type="match status" value="1"/>
</dbReference>
<evidence type="ECO:0000313" key="6">
    <source>
        <dbReference type="Proteomes" id="UP001278500"/>
    </source>
</evidence>
<name>A0AAE0MNS7_9PEZI</name>
<dbReference type="RefSeq" id="XP_062677929.1">
    <property type="nucleotide sequence ID" value="XM_062825206.1"/>
</dbReference>
<accession>A0AAE0MNS7</accession>
<evidence type="ECO:0000256" key="3">
    <source>
        <dbReference type="SAM" id="MobiDB-lite"/>
    </source>
</evidence>
<dbReference type="PANTHER" id="PTHR21540:SF0">
    <property type="entry name" value="PHD FAMILY PROTEIN"/>
    <property type="match status" value="1"/>
</dbReference>
<keyword evidence="2" id="KW-0175">Coiled coil</keyword>
<dbReference type="SUPFAM" id="SSF68906">
    <property type="entry name" value="SAP domain"/>
    <property type="match status" value="1"/>
</dbReference>
<dbReference type="GO" id="GO:0061630">
    <property type="term" value="F:ubiquitin protein ligase activity"/>
    <property type="evidence" value="ECO:0007669"/>
    <property type="project" value="InterPro"/>
</dbReference>
<feature type="coiled-coil region" evidence="2">
    <location>
        <begin position="607"/>
        <end position="634"/>
    </location>
</feature>
<keyword evidence="1" id="KW-0863">Zinc-finger</keyword>
<gene>
    <name evidence="5" type="ORF">B0H65DRAFT_435683</name>
</gene>